<evidence type="ECO:0000256" key="2">
    <source>
        <dbReference type="ARBA" id="ARBA00011245"/>
    </source>
</evidence>
<dbReference type="InterPro" id="IPR053848">
    <property type="entry name" value="IMS_HHH_1"/>
</dbReference>
<dbReference type="Pfam" id="PF21999">
    <property type="entry name" value="IMS_HHH_1"/>
    <property type="match status" value="1"/>
</dbReference>
<comment type="caution">
    <text evidence="9">The sequence shown here is derived from an EMBL/GenBank/DDBJ whole genome shotgun (WGS) entry which is preliminary data.</text>
</comment>
<keyword evidence="4" id="KW-0515">Mutator protein</keyword>
<dbReference type="InterPro" id="IPR043502">
    <property type="entry name" value="DNA/RNA_pol_sf"/>
</dbReference>
<evidence type="ECO:0000313" key="10">
    <source>
        <dbReference type="Proteomes" id="UP001291687"/>
    </source>
</evidence>
<sequence length="417" mass="46941">MAFCIENKLNWLYIDINSYFVTIEQQLNPDLRYKPVVVVPLLSDSTCAIAASHEAKLLGIKTGTKIYEAKKLCPELICLEARHKVYVEYHDKIFQEIDLYLKVDHIFSIDEGACRLTGKYCLPQEAMAIARILKKTIQNNVGDYITCSIGIASNRYLAKIASNMQKPDGLVIIRPDELPEALYKLKLNALPGIGAKTKERILKSGISSIEELCKLNAIKLKTTWGNVWGEKVWHLIRGADLPLEETKNSSIGHSQVLAPESRGVDIARNILVTLILKAANRLRSQVLYTNSILLTLETMPRRSIKDRIKTELSCDNNKLLKIVLKSWDNLIKINNLKNIRKISVSLHGLQKKSAQLSFGDFHNQKKQEHLSKVVDLVNKKYGHNIVTIGVPASIHEIKPIIAFGHIPRETGKGKSLK</sequence>
<dbReference type="PANTHER" id="PTHR11076:SF33">
    <property type="entry name" value="DNA POLYMERASE KAPPA"/>
    <property type="match status" value="1"/>
</dbReference>
<accession>A0ABU5NDB4</accession>
<evidence type="ECO:0000313" key="9">
    <source>
        <dbReference type="EMBL" id="MEA0971140.1"/>
    </source>
</evidence>
<evidence type="ECO:0000256" key="7">
    <source>
        <dbReference type="ARBA" id="ARBA00049244"/>
    </source>
</evidence>
<dbReference type="PROSITE" id="PS50173">
    <property type="entry name" value="UMUC"/>
    <property type="match status" value="1"/>
</dbReference>
<dbReference type="EMBL" id="JARJFB010000086">
    <property type="protein sequence ID" value="MEA0971140.1"/>
    <property type="molecule type" value="Genomic_DNA"/>
</dbReference>
<evidence type="ECO:0000256" key="3">
    <source>
        <dbReference type="ARBA" id="ARBA00012417"/>
    </source>
</evidence>
<dbReference type="RefSeq" id="WP_322777042.1">
    <property type="nucleotide sequence ID" value="NZ_JARJFB010000086.1"/>
</dbReference>
<dbReference type="InterPro" id="IPR001126">
    <property type="entry name" value="UmuC"/>
</dbReference>
<reference evidence="9 10" key="1">
    <citation type="submission" date="2023-03" db="EMBL/GenBank/DDBJ databases">
        <title>Host association and intracellularity evolved multiple times independently in the Rickettsiales.</title>
        <authorList>
            <person name="Castelli M."/>
            <person name="Nardi T."/>
            <person name="Gammuto L."/>
            <person name="Bellinzona G."/>
            <person name="Sabaneyeva E."/>
            <person name="Potekhin A."/>
            <person name="Serra V."/>
            <person name="Petroni G."/>
            <person name="Sassera D."/>
        </authorList>
    </citation>
    <scope>NUCLEOTIDE SEQUENCE [LARGE SCALE GENOMIC DNA]</scope>
    <source>
        <strain evidence="9 10">Sr 2-6</strain>
    </source>
</reference>
<name>A0ABU5NDB4_9RICK</name>
<dbReference type="Proteomes" id="UP001291687">
    <property type="component" value="Unassembled WGS sequence"/>
</dbReference>
<dbReference type="SUPFAM" id="SSF56672">
    <property type="entry name" value="DNA/RNA polymerases"/>
    <property type="match status" value="1"/>
</dbReference>
<evidence type="ECO:0000256" key="5">
    <source>
        <dbReference type="ARBA" id="ARBA00022932"/>
    </source>
</evidence>
<dbReference type="CDD" id="cd00424">
    <property type="entry name" value="PolY"/>
    <property type="match status" value="1"/>
</dbReference>
<dbReference type="Pfam" id="PF11799">
    <property type="entry name" value="IMS_C"/>
    <property type="match status" value="1"/>
</dbReference>
<dbReference type="InterPro" id="IPR050116">
    <property type="entry name" value="DNA_polymerase-Y"/>
</dbReference>
<evidence type="ECO:0000256" key="4">
    <source>
        <dbReference type="ARBA" id="ARBA00022457"/>
    </source>
</evidence>
<dbReference type="Gene3D" id="3.40.1170.60">
    <property type="match status" value="1"/>
</dbReference>
<comment type="function">
    <text evidence="6">Poorly processive, error-prone DNA polymerase involved in untargeted mutagenesis. Copies undamaged DNA at stalled replication forks, which arise in vivo from mismatched or misaligned primer ends. These misaligned primers can be extended by PolIV. Exhibits no 3'-5' exonuclease (proofreading) activity. May be involved in translesional synthesis, in conjunction with the beta clamp from PolIII.</text>
</comment>
<comment type="similarity">
    <text evidence="1">Belongs to the DNA polymerase type-Y family.</text>
</comment>
<gene>
    <name evidence="9" type="ORF">Megvenef_01113</name>
</gene>
<dbReference type="EC" id="2.7.7.7" evidence="3"/>
<evidence type="ECO:0000256" key="6">
    <source>
        <dbReference type="ARBA" id="ARBA00025589"/>
    </source>
</evidence>
<feature type="domain" description="UmuC" evidence="8">
    <location>
        <begin position="11"/>
        <end position="194"/>
    </location>
</feature>
<dbReference type="PANTHER" id="PTHR11076">
    <property type="entry name" value="DNA REPAIR POLYMERASE UMUC / TRANSFERASE FAMILY MEMBER"/>
    <property type="match status" value="1"/>
</dbReference>
<proteinExistence type="inferred from homology"/>
<dbReference type="Gene3D" id="3.30.70.270">
    <property type="match status" value="1"/>
</dbReference>
<keyword evidence="5" id="KW-0808">Transferase</keyword>
<comment type="subunit">
    <text evidence="2">Monomer.</text>
</comment>
<dbReference type="InterPro" id="IPR043128">
    <property type="entry name" value="Rev_trsase/Diguanyl_cyclase"/>
</dbReference>
<comment type="catalytic activity">
    <reaction evidence="7">
        <text>DNA(n) + a 2'-deoxyribonucleoside 5'-triphosphate = DNA(n+1) + diphosphate</text>
        <dbReference type="Rhea" id="RHEA:22508"/>
        <dbReference type="Rhea" id="RHEA-COMP:17339"/>
        <dbReference type="Rhea" id="RHEA-COMP:17340"/>
        <dbReference type="ChEBI" id="CHEBI:33019"/>
        <dbReference type="ChEBI" id="CHEBI:61560"/>
        <dbReference type="ChEBI" id="CHEBI:173112"/>
        <dbReference type="EC" id="2.7.7.7"/>
    </reaction>
</comment>
<evidence type="ECO:0000256" key="1">
    <source>
        <dbReference type="ARBA" id="ARBA00010945"/>
    </source>
</evidence>
<keyword evidence="5" id="KW-0239">DNA-directed DNA polymerase</keyword>
<dbReference type="Gene3D" id="1.10.150.20">
    <property type="entry name" value="5' to 3' exonuclease, C-terminal subdomain"/>
    <property type="match status" value="1"/>
</dbReference>
<dbReference type="InterPro" id="IPR017961">
    <property type="entry name" value="DNA_pol_Y-fam_little_finger"/>
</dbReference>
<keyword evidence="5" id="KW-0548">Nucleotidyltransferase</keyword>
<protein>
    <recommendedName>
        <fullName evidence="3">DNA-directed DNA polymerase</fullName>
        <ecNumber evidence="3">2.7.7.7</ecNumber>
    </recommendedName>
</protein>
<organism evidence="9 10">
    <name type="scientific">Candidatus Megaera venefica</name>
    <dbReference type="NCBI Taxonomy" id="2055910"/>
    <lineage>
        <taxon>Bacteria</taxon>
        <taxon>Pseudomonadati</taxon>
        <taxon>Pseudomonadota</taxon>
        <taxon>Alphaproteobacteria</taxon>
        <taxon>Rickettsiales</taxon>
        <taxon>Rickettsiaceae</taxon>
        <taxon>Candidatus Megaera</taxon>
    </lineage>
</organism>
<dbReference type="Pfam" id="PF00817">
    <property type="entry name" value="IMS"/>
    <property type="match status" value="1"/>
</dbReference>
<keyword evidence="10" id="KW-1185">Reference proteome</keyword>
<evidence type="ECO:0000259" key="8">
    <source>
        <dbReference type="PROSITE" id="PS50173"/>
    </source>
</evidence>